<evidence type="ECO:0000313" key="8">
    <source>
        <dbReference type="Proteomes" id="UP000046395"/>
    </source>
</evidence>
<proteinExistence type="inferred from homology"/>
<feature type="transmembrane region" description="Helical" evidence="7">
    <location>
        <begin position="620"/>
        <end position="640"/>
    </location>
</feature>
<accession>A0A5S6R4W9</accession>
<dbReference type="Pfam" id="PF05478">
    <property type="entry name" value="Prominin"/>
    <property type="match status" value="1"/>
</dbReference>
<name>A0A5S6R4W9_TRIMR</name>
<dbReference type="WBParaSite" id="TMUE_3000014555.1">
    <property type="protein sequence ID" value="TMUE_3000014555.1"/>
    <property type="gene ID" value="WBGene00290533"/>
</dbReference>
<evidence type="ECO:0000256" key="2">
    <source>
        <dbReference type="ARBA" id="ARBA00006058"/>
    </source>
</evidence>
<dbReference type="GO" id="GO:0016020">
    <property type="term" value="C:membrane"/>
    <property type="evidence" value="ECO:0007669"/>
    <property type="project" value="UniProtKB-SubCell"/>
</dbReference>
<dbReference type="InterPro" id="IPR008795">
    <property type="entry name" value="Prominin"/>
</dbReference>
<evidence type="ECO:0000256" key="6">
    <source>
        <dbReference type="ARBA" id="ARBA00023180"/>
    </source>
</evidence>
<evidence type="ECO:0000256" key="4">
    <source>
        <dbReference type="ARBA" id="ARBA00022989"/>
    </source>
</evidence>
<keyword evidence="3 7" id="KW-0812">Transmembrane</keyword>
<dbReference type="AlphaFoldDB" id="A0A5S6R4W9"/>
<dbReference type="PANTHER" id="PTHR22730">
    <property type="entry name" value="PROMININ PROM PROTEIN"/>
    <property type="match status" value="1"/>
</dbReference>
<feature type="transmembrane region" description="Helical" evidence="7">
    <location>
        <begin position="124"/>
        <end position="143"/>
    </location>
</feature>
<keyword evidence="8" id="KW-1185">Reference proteome</keyword>
<keyword evidence="6" id="KW-0325">Glycoprotein</keyword>
<evidence type="ECO:0000256" key="1">
    <source>
        <dbReference type="ARBA" id="ARBA00004141"/>
    </source>
</evidence>
<dbReference type="Proteomes" id="UP000046395">
    <property type="component" value="Unassembled WGS sequence"/>
</dbReference>
<keyword evidence="4 7" id="KW-1133">Transmembrane helix</keyword>
<feature type="transmembrane region" description="Helical" evidence="7">
    <location>
        <begin position="370"/>
        <end position="396"/>
    </location>
</feature>
<organism evidence="8 9">
    <name type="scientific">Trichuris muris</name>
    <name type="common">Mouse whipworm</name>
    <dbReference type="NCBI Taxonomy" id="70415"/>
    <lineage>
        <taxon>Eukaryota</taxon>
        <taxon>Metazoa</taxon>
        <taxon>Ecdysozoa</taxon>
        <taxon>Nematoda</taxon>
        <taxon>Enoplea</taxon>
        <taxon>Dorylaimia</taxon>
        <taxon>Trichinellida</taxon>
        <taxon>Trichuridae</taxon>
        <taxon>Trichuris</taxon>
    </lineage>
</organism>
<comment type="subcellular location">
    <subcellularLocation>
        <location evidence="1">Membrane</location>
        <topology evidence="1">Multi-pass membrane protein</topology>
    </subcellularLocation>
</comment>
<dbReference type="PANTHER" id="PTHR22730:SF1">
    <property type="entry name" value="PROMININ-LIKE PROTEIN"/>
    <property type="match status" value="1"/>
</dbReference>
<protein>
    <submittedName>
        <fullName evidence="9">Uncharacterized protein</fullName>
    </submittedName>
</protein>
<feature type="transmembrane region" description="Helical" evidence="7">
    <location>
        <begin position="324"/>
        <end position="349"/>
    </location>
</feature>
<keyword evidence="5 7" id="KW-0472">Membrane</keyword>
<evidence type="ECO:0000256" key="5">
    <source>
        <dbReference type="ARBA" id="ARBA00023136"/>
    </source>
</evidence>
<sequence>MSDSSQIKFSVLNTTTVDTPSWFKDGSTIFESGVAKFINLLHPSYLPLDKLVGVNPNASRFSIVIKTDTNNLLEIVKEYDIAIAVIAMLPFVLLFFLCICCCAFRLTKGKCCGKSKSHNESLPILALLLFFSGTILIVAAYTLTSSLSLDRRMNEFPDTINKSINYINMYDVRTQKTLDHLLTSNLGTLIQFLNATFKPTNYLNQADDESDESSLQNVYKKLKNAKDMYNKTLECLQTKSKEIGTFRCIDFVKEVDNITDSIEQKAVDTASTTLEEIMVATEPQRSVRSVANGLMSAISYIKDVGNTILRHSGQIQDYDFYRRLAATIFAVMICVTSLGLFAVATLLIFHFGPKGKPCHPGMSEKSIKKLLMIFSCFANVFALLGSAVFLGLFVLVANLHVACRPLENAQATQEFFQKFSATADGLLHSLLKSHVDMSQSGSTKPLFNSSEVSQVVDKLNTTTVIQRCGKNETMFVILNLNTFDFPEKLKRVFESSYGQSQTSRQSQSEAASSITVSKENLENCTRHLKLKLHPKCNVQYINLSDSVNIVLKKMENVTQFYEGAEKQFRNIMMKQLLEKLLPYGKHLKQAFEKDILPCNVVNYPVGGLVNIVCWSIGRKLNGWTAAIGLWSFLVIFTVLLSKKVSTMLDVDVDESSEED</sequence>
<reference evidence="9" key="1">
    <citation type="submission" date="2019-12" db="UniProtKB">
        <authorList>
            <consortium name="WormBaseParasite"/>
        </authorList>
    </citation>
    <scope>IDENTIFICATION</scope>
</reference>
<evidence type="ECO:0000313" key="9">
    <source>
        <dbReference type="WBParaSite" id="TMUE_3000014555.1"/>
    </source>
</evidence>
<feature type="transmembrane region" description="Helical" evidence="7">
    <location>
        <begin position="81"/>
        <end position="104"/>
    </location>
</feature>
<comment type="similarity">
    <text evidence="2">Belongs to the prominin family.</text>
</comment>
<evidence type="ECO:0000256" key="7">
    <source>
        <dbReference type="SAM" id="Phobius"/>
    </source>
</evidence>
<evidence type="ECO:0000256" key="3">
    <source>
        <dbReference type="ARBA" id="ARBA00022692"/>
    </source>
</evidence>